<accession>A0A9W6GIZ2</accession>
<gene>
    <name evidence="3" type="ORF">PM10SUCC1_15630</name>
</gene>
<keyword evidence="1" id="KW-1133">Transmembrane helix</keyword>
<evidence type="ECO:0000313" key="3">
    <source>
        <dbReference type="EMBL" id="GLI56049.1"/>
    </source>
</evidence>
<organism evidence="3 4">
    <name type="scientific">Propionigenium maris DSM 9537</name>
    <dbReference type="NCBI Taxonomy" id="1123000"/>
    <lineage>
        <taxon>Bacteria</taxon>
        <taxon>Fusobacteriati</taxon>
        <taxon>Fusobacteriota</taxon>
        <taxon>Fusobacteriia</taxon>
        <taxon>Fusobacteriales</taxon>
        <taxon>Fusobacteriaceae</taxon>
        <taxon>Propionigenium</taxon>
    </lineage>
</organism>
<dbReference type="Proteomes" id="UP001144471">
    <property type="component" value="Unassembled WGS sequence"/>
</dbReference>
<name>A0A9W6GIZ2_9FUSO</name>
<feature type="transmembrane region" description="Helical" evidence="1">
    <location>
        <begin position="269"/>
        <end position="285"/>
    </location>
</feature>
<comment type="caution">
    <text evidence="3">The sequence shown here is derived from an EMBL/GenBank/DDBJ whole genome shotgun (WGS) entry which is preliminary data.</text>
</comment>
<dbReference type="Pfam" id="PF09925">
    <property type="entry name" value="DUF2157"/>
    <property type="match status" value="1"/>
</dbReference>
<feature type="transmembrane region" description="Helical" evidence="1">
    <location>
        <begin position="41"/>
        <end position="63"/>
    </location>
</feature>
<dbReference type="RefSeq" id="WP_281834926.1">
    <property type="nucleotide sequence ID" value="NZ_BSDY01000006.1"/>
</dbReference>
<keyword evidence="1" id="KW-0472">Membrane</keyword>
<feature type="transmembrane region" description="Helical" evidence="1">
    <location>
        <begin position="297"/>
        <end position="324"/>
    </location>
</feature>
<evidence type="ECO:0000313" key="4">
    <source>
        <dbReference type="Proteomes" id="UP001144471"/>
    </source>
</evidence>
<dbReference type="EMBL" id="BSDY01000006">
    <property type="protein sequence ID" value="GLI56049.1"/>
    <property type="molecule type" value="Genomic_DNA"/>
</dbReference>
<dbReference type="AlphaFoldDB" id="A0A9W6GIZ2"/>
<feature type="transmembrane region" description="Helical" evidence="1">
    <location>
        <begin position="75"/>
        <end position="93"/>
    </location>
</feature>
<evidence type="ECO:0000259" key="2">
    <source>
        <dbReference type="Pfam" id="PF09925"/>
    </source>
</evidence>
<protein>
    <recommendedName>
        <fullName evidence="2">DUF2157 domain-containing protein</fullName>
    </recommendedName>
</protein>
<feature type="transmembrane region" description="Helical" evidence="1">
    <location>
        <begin position="359"/>
        <end position="380"/>
    </location>
</feature>
<keyword evidence="1" id="KW-0812">Transmembrane</keyword>
<feature type="domain" description="DUF2157" evidence="2">
    <location>
        <begin position="12"/>
        <end position="150"/>
    </location>
</feature>
<feature type="transmembrane region" description="Helical" evidence="1">
    <location>
        <begin position="220"/>
        <end position="248"/>
    </location>
</feature>
<feature type="transmembrane region" description="Helical" evidence="1">
    <location>
        <begin position="191"/>
        <end position="208"/>
    </location>
</feature>
<sequence length="385" mass="43754">MKKRVILSELERLNHKGVIDDESLRNIREYYKYERETTKSFSAYLTITGLVMVSFGVILLFAYNWWQLTREVKTGLILWILATSQIVFGVSIWKRKEWLTGAGIFNFAMSGVSVAAISQMYNISGSDTSYFFMWSLLTLPIVYLTRSNLIGLLYSVIVFSYLRSEGSIVIYALLLGGMFYIRKDEGRYGSFTRALTKIVALGGLVYWYEGLALGGRYSLMFYGGLITLTYLWPLGLRWISEMGILVMIYMLTHRGGYYSGAGVELGSKMFLGGVVYLSAVASVVYKKQWKNPLNYHLLLIPVTTFFSFGYIFYNIYVFSLGLFYAFGGIKVNDVKLFNKGSILMALILLTRFLDNNISTLIRGVVFIVVGISLILGNLYLSRRKS</sequence>
<feature type="transmembrane region" description="Helical" evidence="1">
    <location>
        <begin position="99"/>
        <end position="117"/>
    </location>
</feature>
<feature type="transmembrane region" description="Helical" evidence="1">
    <location>
        <begin position="152"/>
        <end position="179"/>
    </location>
</feature>
<reference evidence="3" key="1">
    <citation type="submission" date="2022-12" db="EMBL/GenBank/DDBJ databases">
        <title>Reference genome sequencing for broad-spectrum identification of bacterial and archaeal isolates by mass spectrometry.</title>
        <authorList>
            <person name="Sekiguchi Y."/>
            <person name="Tourlousse D.M."/>
        </authorList>
    </citation>
    <scope>NUCLEOTIDE SEQUENCE</scope>
    <source>
        <strain evidence="3">10succ1</strain>
    </source>
</reference>
<feature type="transmembrane region" description="Helical" evidence="1">
    <location>
        <begin position="129"/>
        <end position="146"/>
    </location>
</feature>
<dbReference type="InterPro" id="IPR018677">
    <property type="entry name" value="DUF2157"/>
</dbReference>
<proteinExistence type="predicted"/>
<evidence type="ECO:0000256" key="1">
    <source>
        <dbReference type="SAM" id="Phobius"/>
    </source>
</evidence>
<keyword evidence="4" id="KW-1185">Reference proteome</keyword>